<dbReference type="RefSeq" id="WP_150220541.1">
    <property type="nucleotide sequence ID" value="NZ_CP029192.1"/>
</dbReference>
<keyword evidence="1" id="KW-1133">Transmembrane helix</keyword>
<keyword evidence="1" id="KW-0472">Membrane</keyword>
<evidence type="ECO:0008006" key="4">
    <source>
        <dbReference type="Google" id="ProtNLM"/>
    </source>
</evidence>
<feature type="transmembrane region" description="Helical" evidence="1">
    <location>
        <begin position="26"/>
        <end position="56"/>
    </location>
</feature>
<evidence type="ECO:0000256" key="1">
    <source>
        <dbReference type="SAM" id="Phobius"/>
    </source>
</evidence>
<accession>A0A5P2C8U0</accession>
<name>A0A5P2C8U0_STRVZ</name>
<dbReference type="OrthoDB" id="4241566at2"/>
<dbReference type="EMBL" id="CP029192">
    <property type="protein sequence ID" value="QES38348.1"/>
    <property type="molecule type" value="Genomic_DNA"/>
</dbReference>
<sequence length="89" mass="8919">MSTQYGNQPVGQHHATARSGAASENVLSIIAIVMGAIGLLFLPIVFGLGGLILAVVAKFARHERLSTIALLVGAVGLIGGMILGAVVAG</sequence>
<reference evidence="2 3" key="1">
    <citation type="submission" date="2018-05" db="EMBL/GenBank/DDBJ databases">
        <title>Streptomyces venezuelae.</title>
        <authorList>
            <person name="Kim W."/>
            <person name="Lee N."/>
            <person name="Cho B.-K."/>
        </authorList>
    </citation>
    <scope>NUCLEOTIDE SEQUENCE [LARGE SCALE GENOMIC DNA]</scope>
    <source>
        <strain evidence="2 3">ATCC 14584</strain>
    </source>
</reference>
<protein>
    <recommendedName>
        <fullName evidence="4">DUF4190 domain-containing protein</fullName>
    </recommendedName>
</protein>
<feature type="transmembrane region" description="Helical" evidence="1">
    <location>
        <begin position="68"/>
        <end position="88"/>
    </location>
</feature>
<organism evidence="2 3">
    <name type="scientific">Streptomyces venezuelae</name>
    <dbReference type="NCBI Taxonomy" id="54571"/>
    <lineage>
        <taxon>Bacteria</taxon>
        <taxon>Bacillati</taxon>
        <taxon>Actinomycetota</taxon>
        <taxon>Actinomycetes</taxon>
        <taxon>Kitasatosporales</taxon>
        <taxon>Streptomycetaceae</taxon>
        <taxon>Streptomyces</taxon>
    </lineage>
</organism>
<gene>
    <name evidence="2" type="ORF">DEJ48_37420</name>
</gene>
<dbReference type="Proteomes" id="UP000322927">
    <property type="component" value="Chromosome"/>
</dbReference>
<proteinExistence type="predicted"/>
<keyword evidence="1" id="KW-0812">Transmembrane</keyword>
<evidence type="ECO:0000313" key="3">
    <source>
        <dbReference type="Proteomes" id="UP000322927"/>
    </source>
</evidence>
<dbReference type="AlphaFoldDB" id="A0A5P2C8U0"/>
<evidence type="ECO:0000313" key="2">
    <source>
        <dbReference type="EMBL" id="QES38348.1"/>
    </source>
</evidence>